<feature type="transmembrane region" description="Helical" evidence="1">
    <location>
        <begin position="58"/>
        <end position="75"/>
    </location>
</feature>
<comment type="caution">
    <text evidence="2">The sequence shown here is derived from an EMBL/GenBank/DDBJ whole genome shotgun (WGS) entry which is preliminary data.</text>
</comment>
<proteinExistence type="predicted"/>
<keyword evidence="1" id="KW-0812">Transmembrane</keyword>
<sequence length="196" mass="21813">MTTIASSINKLFWGLLLVLLDVKINQLDILPDIIGYLIVVSGLNQLQPHSKYFLKAKILANILVFVSIAAIFQAPDIPISEFVPSNYSLFVLLFSTASGLLHIALIFFAVHGLMELAVHHNLLELSAISYNRLAIYLVFSFLALAAIPFILTIGETNTIYLLLISVMIGIIMEMMILLLFRKYRGAFLCQAQEKGV</sequence>
<organism evidence="2 3">
    <name type="scientific">Anoxybacillus andreesenii</name>
    <dbReference type="NCBI Taxonomy" id="1325932"/>
    <lineage>
        <taxon>Bacteria</taxon>
        <taxon>Bacillati</taxon>
        <taxon>Bacillota</taxon>
        <taxon>Bacilli</taxon>
        <taxon>Bacillales</taxon>
        <taxon>Anoxybacillaceae</taxon>
        <taxon>Anoxybacillus</taxon>
    </lineage>
</organism>
<reference evidence="2 3" key="1">
    <citation type="submission" date="2023-07" db="EMBL/GenBank/DDBJ databases">
        <title>Genomic Encyclopedia of Type Strains, Phase IV (KMG-IV): sequencing the most valuable type-strain genomes for metagenomic binning, comparative biology and taxonomic classification.</title>
        <authorList>
            <person name="Goeker M."/>
        </authorList>
    </citation>
    <scope>NUCLEOTIDE SEQUENCE [LARGE SCALE GENOMIC DNA]</scope>
    <source>
        <strain evidence="2 3">DSM 23948</strain>
    </source>
</reference>
<protein>
    <submittedName>
        <fullName evidence="2">Uncharacterized protein</fullName>
    </submittedName>
</protein>
<feature type="transmembrane region" description="Helical" evidence="1">
    <location>
        <begin position="159"/>
        <end position="180"/>
    </location>
</feature>
<feature type="transmembrane region" description="Helical" evidence="1">
    <location>
        <begin position="133"/>
        <end position="153"/>
    </location>
</feature>
<evidence type="ECO:0000313" key="3">
    <source>
        <dbReference type="Proteomes" id="UP001231362"/>
    </source>
</evidence>
<evidence type="ECO:0000256" key="1">
    <source>
        <dbReference type="SAM" id="Phobius"/>
    </source>
</evidence>
<dbReference type="Proteomes" id="UP001231362">
    <property type="component" value="Unassembled WGS sequence"/>
</dbReference>
<dbReference type="RefSeq" id="WP_307150473.1">
    <property type="nucleotide sequence ID" value="NZ_JAUSTU010000009.1"/>
</dbReference>
<keyword evidence="1" id="KW-0472">Membrane</keyword>
<keyword evidence="1" id="KW-1133">Transmembrane helix</keyword>
<name>A0ABT9V4V0_9BACL</name>
<feature type="transmembrane region" description="Helical" evidence="1">
    <location>
        <begin position="87"/>
        <end position="113"/>
    </location>
</feature>
<dbReference type="EMBL" id="JAUSTU010000009">
    <property type="protein sequence ID" value="MDQ0155954.1"/>
    <property type="molecule type" value="Genomic_DNA"/>
</dbReference>
<keyword evidence="3" id="KW-1185">Reference proteome</keyword>
<accession>A0ABT9V4V0</accession>
<gene>
    <name evidence="2" type="ORF">J2S07_002272</name>
</gene>
<evidence type="ECO:0000313" key="2">
    <source>
        <dbReference type="EMBL" id="MDQ0155954.1"/>
    </source>
</evidence>